<organism evidence="1 2">
    <name type="scientific">Actinomadura napierensis</name>
    <dbReference type="NCBI Taxonomy" id="267854"/>
    <lineage>
        <taxon>Bacteria</taxon>
        <taxon>Bacillati</taxon>
        <taxon>Actinomycetota</taxon>
        <taxon>Actinomycetes</taxon>
        <taxon>Streptosporangiales</taxon>
        <taxon>Thermomonosporaceae</taxon>
        <taxon>Actinomadura</taxon>
    </lineage>
</organism>
<name>A0ABN2ZKP2_9ACTN</name>
<comment type="caution">
    <text evidence="1">The sequence shown here is derived from an EMBL/GenBank/DDBJ whole genome shotgun (WGS) entry which is preliminary data.</text>
</comment>
<dbReference type="Proteomes" id="UP001501020">
    <property type="component" value="Unassembled WGS sequence"/>
</dbReference>
<sequence>MSDSSAETLLDYAVTTGPEQLQVSPPDGNPSYGTVTIVVSNPSTTTPVQVQQIQLSAPIGPNATDLTTAPAVRGILATASPPAEWQIAQTAAGVFTATPVAEHGTITGTGLAFRLSNIAVNQQVGTVPLTVRETASAEGGPVSSAITLRLPKFPYGFFVSHFTADAPRVANGGTVTLSWAGSDGATYTILFDGQTDDVSMVRTWTSPPLVRDTTFFLTVTAQSQGETVTKRLSVTVTVAEPSLAAHDLTVRTDATVTGTSTLGPVAAASASLQGGLTALGTSRIGPPPEAGSLAQLTVNAAGPNPQAINATNASRTAACAFFRNTAPPLSDGLVSGLGVVVTSASAVGLWTNGLIASAGGTAAIAHLPTAQGARAVTSPLSLDPEIHLSGTGQLSDGTATVALHPDAAGVIFHGDEAPYRVLLTPTRTCNGLAVTRKDADGFTVEELAGGRSAATFDWFLVAHRRESPDSPERALLPEITPQI</sequence>
<evidence type="ECO:0000313" key="2">
    <source>
        <dbReference type="Proteomes" id="UP001501020"/>
    </source>
</evidence>
<gene>
    <name evidence="1" type="ORF">GCM10009727_42940</name>
</gene>
<proteinExistence type="predicted"/>
<evidence type="ECO:0000313" key="1">
    <source>
        <dbReference type="EMBL" id="GAA2143732.1"/>
    </source>
</evidence>
<dbReference type="EMBL" id="BAAAMR010000037">
    <property type="protein sequence ID" value="GAA2143732.1"/>
    <property type="molecule type" value="Genomic_DNA"/>
</dbReference>
<protein>
    <submittedName>
        <fullName evidence="1">Uncharacterized protein</fullName>
    </submittedName>
</protein>
<dbReference type="RefSeq" id="WP_344269776.1">
    <property type="nucleotide sequence ID" value="NZ_BAAAMR010000037.1"/>
</dbReference>
<accession>A0ABN2ZKP2</accession>
<keyword evidence="2" id="KW-1185">Reference proteome</keyword>
<reference evidence="1 2" key="1">
    <citation type="journal article" date="2019" name="Int. J. Syst. Evol. Microbiol.">
        <title>The Global Catalogue of Microorganisms (GCM) 10K type strain sequencing project: providing services to taxonomists for standard genome sequencing and annotation.</title>
        <authorList>
            <consortium name="The Broad Institute Genomics Platform"/>
            <consortium name="The Broad Institute Genome Sequencing Center for Infectious Disease"/>
            <person name="Wu L."/>
            <person name="Ma J."/>
        </authorList>
    </citation>
    <scope>NUCLEOTIDE SEQUENCE [LARGE SCALE GENOMIC DNA]</scope>
    <source>
        <strain evidence="1 2">JCM 13850</strain>
    </source>
</reference>